<evidence type="ECO:0000256" key="14">
    <source>
        <dbReference type="RuleBase" id="RU368116"/>
    </source>
</evidence>
<evidence type="ECO:0000256" key="5">
    <source>
        <dbReference type="ARBA" id="ARBA00022679"/>
    </source>
</evidence>
<organism evidence="16 17">
    <name type="scientific">Acrasis kona</name>
    <dbReference type="NCBI Taxonomy" id="1008807"/>
    <lineage>
        <taxon>Eukaryota</taxon>
        <taxon>Discoba</taxon>
        <taxon>Heterolobosea</taxon>
        <taxon>Tetramitia</taxon>
        <taxon>Eutetramitia</taxon>
        <taxon>Acrasidae</taxon>
        <taxon>Acrasis</taxon>
    </lineage>
</organism>
<evidence type="ECO:0000256" key="2">
    <source>
        <dbReference type="ARBA" id="ARBA00004801"/>
    </source>
</evidence>
<keyword evidence="5 14" id="KW-0808">Transferase</keyword>
<keyword evidence="6 14" id="KW-0660">Purine salvage</keyword>
<dbReference type="SUPFAM" id="SSF53613">
    <property type="entry name" value="Ribokinase-like"/>
    <property type="match status" value="1"/>
</dbReference>
<dbReference type="GO" id="GO:0005829">
    <property type="term" value="C:cytosol"/>
    <property type="evidence" value="ECO:0007669"/>
    <property type="project" value="TreeGrafter"/>
</dbReference>
<dbReference type="CDD" id="cd01168">
    <property type="entry name" value="adenosine_kinase"/>
    <property type="match status" value="1"/>
</dbReference>
<dbReference type="InterPro" id="IPR001805">
    <property type="entry name" value="Adenokinase"/>
</dbReference>
<evidence type="ECO:0000256" key="4">
    <source>
        <dbReference type="ARBA" id="ARBA00012119"/>
    </source>
</evidence>
<keyword evidence="9 14" id="KW-0067">ATP-binding</keyword>
<evidence type="ECO:0000256" key="1">
    <source>
        <dbReference type="ARBA" id="ARBA00001946"/>
    </source>
</evidence>
<comment type="pathway">
    <text evidence="2 14">Purine metabolism; AMP biosynthesis via salvage pathway; AMP from adenosine: step 1/1.</text>
</comment>
<dbReference type="EC" id="2.7.1.20" evidence="4 14"/>
<dbReference type="GO" id="GO:0006166">
    <property type="term" value="P:purine ribonucleoside salvage"/>
    <property type="evidence" value="ECO:0007669"/>
    <property type="project" value="UniProtKB-KW"/>
</dbReference>
<name>A0AAW2YZU8_9EUKA</name>
<evidence type="ECO:0000256" key="7">
    <source>
        <dbReference type="ARBA" id="ARBA00022741"/>
    </source>
</evidence>
<feature type="active site" description="Proton acceptor" evidence="13">
    <location>
        <position position="297"/>
    </location>
</feature>
<proteinExistence type="inferred from homology"/>
<dbReference type="Gene3D" id="3.40.1190.20">
    <property type="match status" value="1"/>
</dbReference>
<evidence type="ECO:0000256" key="12">
    <source>
        <dbReference type="ARBA" id="ARBA00068771"/>
    </source>
</evidence>
<dbReference type="PANTHER" id="PTHR45769">
    <property type="entry name" value="ADENOSINE KINASE"/>
    <property type="match status" value="1"/>
</dbReference>
<comment type="catalytic activity">
    <reaction evidence="11 14">
        <text>adenosine + ATP = AMP + ADP + H(+)</text>
        <dbReference type="Rhea" id="RHEA:20824"/>
        <dbReference type="ChEBI" id="CHEBI:15378"/>
        <dbReference type="ChEBI" id="CHEBI:16335"/>
        <dbReference type="ChEBI" id="CHEBI:30616"/>
        <dbReference type="ChEBI" id="CHEBI:456215"/>
        <dbReference type="ChEBI" id="CHEBI:456216"/>
        <dbReference type="EC" id="2.7.1.20"/>
    </reaction>
</comment>
<dbReference type="EMBL" id="JAOPGA020000870">
    <property type="protein sequence ID" value="KAL0482547.1"/>
    <property type="molecule type" value="Genomic_DNA"/>
</dbReference>
<evidence type="ECO:0000259" key="15">
    <source>
        <dbReference type="Pfam" id="PF00294"/>
    </source>
</evidence>
<evidence type="ECO:0000313" key="17">
    <source>
        <dbReference type="Proteomes" id="UP001431209"/>
    </source>
</evidence>
<dbReference type="FunFam" id="3.40.1190.20:FF:000076">
    <property type="entry name" value="Adenosine kinase"/>
    <property type="match status" value="1"/>
</dbReference>
<evidence type="ECO:0000256" key="6">
    <source>
        <dbReference type="ARBA" id="ARBA00022726"/>
    </source>
</evidence>
<evidence type="ECO:0000256" key="8">
    <source>
        <dbReference type="ARBA" id="ARBA00022777"/>
    </source>
</evidence>
<dbReference type="GO" id="GO:0005524">
    <property type="term" value="F:ATP binding"/>
    <property type="evidence" value="ECO:0007669"/>
    <property type="project" value="UniProtKB-UniRule"/>
</dbReference>
<dbReference type="PANTHER" id="PTHR45769:SF3">
    <property type="entry name" value="ADENOSINE KINASE"/>
    <property type="match status" value="1"/>
</dbReference>
<dbReference type="Gene3D" id="3.30.1110.10">
    <property type="match status" value="1"/>
</dbReference>
<keyword evidence="17" id="KW-1185">Reference proteome</keyword>
<evidence type="ECO:0000256" key="3">
    <source>
        <dbReference type="ARBA" id="ARBA00010688"/>
    </source>
</evidence>
<evidence type="ECO:0000313" key="16">
    <source>
        <dbReference type="EMBL" id="KAL0482547.1"/>
    </source>
</evidence>
<comment type="cofactor">
    <cofactor evidence="1 14">
        <name>Mg(2+)</name>
        <dbReference type="ChEBI" id="CHEBI:18420"/>
    </cofactor>
</comment>
<evidence type="ECO:0000256" key="9">
    <source>
        <dbReference type="ARBA" id="ARBA00022840"/>
    </source>
</evidence>
<dbReference type="InterPro" id="IPR011611">
    <property type="entry name" value="PfkB_dom"/>
</dbReference>
<protein>
    <recommendedName>
        <fullName evidence="12 14">Adenosine kinase</fullName>
        <shortName evidence="14">AK</shortName>
        <ecNumber evidence="4 14">2.7.1.20</ecNumber>
    </recommendedName>
    <alternativeName>
        <fullName evidence="14">Adenosine 5'-phosphotransferase</fullName>
    </alternativeName>
</protein>
<dbReference type="GO" id="GO:0044209">
    <property type="term" value="P:AMP salvage"/>
    <property type="evidence" value="ECO:0007669"/>
    <property type="project" value="UniProtKB-UniRule"/>
</dbReference>
<keyword evidence="10 14" id="KW-0460">Magnesium</keyword>
<evidence type="ECO:0000256" key="13">
    <source>
        <dbReference type="PIRSR" id="PIRSR601805-1"/>
    </source>
</evidence>
<accession>A0AAW2YZU8</accession>
<dbReference type="GO" id="GO:0006144">
    <property type="term" value="P:purine nucleobase metabolic process"/>
    <property type="evidence" value="ECO:0007669"/>
    <property type="project" value="TreeGrafter"/>
</dbReference>
<feature type="domain" description="Carbohydrate kinase PfkB" evidence="15">
    <location>
        <begin position="29"/>
        <end position="336"/>
    </location>
</feature>
<comment type="function">
    <text evidence="14">ATP dependent phosphorylation of adenosine and other related nucleoside analogs to monophosphate derivatives.</text>
</comment>
<dbReference type="Proteomes" id="UP001431209">
    <property type="component" value="Unassembled WGS sequence"/>
</dbReference>
<evidence type="ECO:0000256" key="11">
    <source>
        <dbReference type="ARBA" id="ARBA00051362"/>
    </source>
</evidence>
<dbReference type="PRINTS" id="PR00989">
    <property type="entry name" value="ADENOKINASE"/>
</dbReference>
<gene>
    <name evidence="16" type="ORF">AKO1_014423</name>
</gene>
<reference evidence="16 17" key="1">
    <citation type="submission" date="2024-03" db="EMBL/GenBank/DDBJ databases">
        <title>The Acrasis kona genome and developmental transcriptomes reveal deep origins of eukaryotic multicellular pathways.</title>
        <authorList>
            <person name="Sheikh S."/>
            <person name="Fu C.-J."/>
            <person name="Brown M.W."/>
            <person name="Baldauf S.L."/>
        </authorList>
    </citation>
    <scope>NUCLEOTIDE SEQUENCE [LARGE SCALE GENOMIC DNA]</scope>
    <source>
        <strain evidence="16 17">ATCC MYA-3509</strain>
    </source>
</reference>
<keyword evidence="8 14" id="KW-0418">Kinase</keyword>
<evidence type="ECO:0000256" key="10">
    <source>
        <dbReference type="ARBA" id="ARBA00022842"/>
    </source>
</evidence>
<dbReference type="Pfam" id="PF00294">
    <property type="entry name" value="PfkB"/>
    <property type="match status" value="1"/>
</dbReference>
<dbReference type="GO" id="GO:0004001">
    <property type="term" value="F:adenosine kinase activity"/>
    <property type="evidence" value="ECO:0007669"/>
    <property type="project" value="UniProtKB-UniRule"/>
</dbReference>
<comment type="similarity">
    <text evidence="3 14">Belongs to the carbohydrate kinase PfkB family.</text>
</comment>
<dbReference type="AlphaFoldDB" id="A0AAW2YZU8"/>
<comment type="caution">
    <text evidence="16">The sequence shown here is derived from an EMBL/GenBank/DDBJ whole genome shotgun (WGS) entry which is preliminary data.</text>
</comment>
<keyword evidence="7 14" id="KW-0547">Nucleotide-binding</keyword>
<sequence>MSYDRALFGICNPLLDISANVSLDLVTKYGAAFGSAIMADDKQQPVYDEIVKNYDVEYTAGGATQNVFRVYQWLMQTSTPAATFLGCVGNDEYGKTLKKNAEKDGLHIEYQVDEKAPTGTCAVLVVGKERSLIANLGAANNYSKEHFHSEKVQELFKKANFYYFSGFFVTVQPEVMVEVGKHAAETNKIYSLNLSAPFVIQFFKDQLTAALPYTDYLFGNEDEAKVFAASNGWETSDVAEIAAKASLLEKANDKRKRTVVFTQGPHSVCVGYDGKVEQYPVQKIDSDLIVDTNGAGDSFCGGFLAGLVQGKDIKECVRAAIYTSSTVIQHSGCTFPEKPDFKFN</sequence>
<dbReference type="PROSITE" id="PS00584">
    <property type="entry name" value="PFKB_KINASES_2"/>
    <property type="match status" value="1"/>
</dbReference>
<dbReference type="GO" id="GO:0005634">
    <property type="term" value="C:nucleus"/>
    <property type="evidence" value="ECO:0007669"/>
    <property type="project" value="TreeGrafter"/>
</dbReference>
<dbReference type="InterPro" id="IPR002173">
    <property type="entry name" value="Carboh/pur_kinase_PfkB_CS"/>
</dbReference>
<dbReference type="InterPro" id="IPR029056">
    <property type="entry name" value="Ribokinase-like"/>
</dbReference>